<dbReference type="SUPFAM" id="SSF50447">
    <property type="entry name" value="Translation proteins"/>
    <property type="match status" value="1"/>
</dbReference>
<dbReference type="Gene3D" id="2.40.30.10">
    <property type="entry name" value="Translation factors"/>
    <property type="match status" value="1"/>
</dbReference>
<dbReference type="Pfam" id="PF03764">
    <property type="entry name" value="EFG_IV"/>
    <property type="match status" value="1"/>
</dbReference>
<dbReference type="InterPro" id="IPR035649">
    <property type="entry name" value="EFG_V"/>
</dbReference>
<dbReference type="NCBIfam" id="TIGR00231">
    <property type="entry name" value="small_GTP"/>
    <property type="match status" value="1"/>
</dbReference>
<dbReference type="Gene3D" id="3.40.50.300">
    <property type="entry name" value="P-loop containing nucleotide triphosphate hydrolases"/>
    <property type="match status" value="1"/>
</dbReference>
<dbReference type="FunFam" id="3.30.230.10:FF:000003">
    <property type="entry name" value="Elongation factor G"/>
    <property type="match status" value="1"/>
</dbReference>
<dbReference type="InterPro" id="IPR005225">
    <property type="entry name" value="Small_GTP-bd"/>
</dbReference>
<comment type="similarity">
    <text evidence="1 8">Belongs to the TRAFAC class translation factor GTPase superfamily. Classic translation factor GTPase family. EF-G/EF-2 subfamily.</text>
</comment>
<dbReference type="PRINTS" id="PR00315">
    <property type="entry name" value="ELONGATNFCT"/>
</dbReference>
<evidence type="ECO:0000256" key="1">
    <source>
        <dbReference type="ARBA" id="ARBA00005870"/>
    </source>
</evidence>
<dbReference type="SMART" id="SM00889">
    <property type="entry name" value="EFG_IV"/>
    <property type="match status" value="1"/>
</dbReference>
<dbReference type="InterPro" id="IPR031157">
    <property type="entry name" value="G_TR_CS"/>
</dbReference>
<evidence type="ECO:0000256" key="2">
    <source>
        <dbReference type="ARBA" id="ARBA00017872"/>
    </source>
</evidence>
<feature type="binding site" evidence="8">
    <location>
        <begin position="169"/>
        <end position="172"/>
    </location>
    <ligand>
        <name>GTP</name>
        <dbReference type="ChEBI" id="CHEBI:37565"/>
    </ligand>
</feature>
<dbReference type="Pfam" id="PF03144">
    <property type="entry name" value="GTP_EFTU_D2"/>
    <property type="match status" value="1"/>
</dbReference>
<protein>
    <recommendedName>
        <fullName evidence="2 8">Elongation factor G</fullName>
        <shortName evidence="8">EF-G</shortName>
    </recommendedName>
</protein>
<dbReference type="SUPFAM" id="SSF54211">
    <property type="entry name" value="Ribosomal protein S5 domain 2-like"/>
    <property type="match status" value="1"/>
</dbReference>
<dbReference type="PROSITE" id="PS51722">
    <property type="entry name" value="G_TR_2"/>
    <property type="match status" value="1"/>
</dbReference>
<dbReference type="CDD" id="cd16262">
    <property type="entry name" value="EFG_III"/>
    <property type="match status" value="1"/>
</dbReference>
<keyword evidence="11" id="KW-1185">Reference proteome</keyword>
<dbReference type="FunFam" id="3.30.70.870:FF:000001">
    <property type="entry name" value="Elongation factor G"/>
    <property type="match status" value="1"/>
</dbReference>
<dbReference type="FunFam" id="2.40.30.10:FF:000006">
    <property type="entry name" value="Elongation factor G"/>
    <property type="match status" value="1"/>
</dbReference>
<dbReference type="Proteomes" id="UP000078486">
    <property type="component" value="Unassembled WGS sequence"/>
</dbReference>
<dbReference type="GO" id="GO:0003924">
    <property type="term" value="F:GTPase activity"/>
    <property type="evidence" value="ECO:0007669"/>
    <property type="project" value="InterPro"/>
</dbReference>
<evidence type="ECO:0000256" key="4">
    <source>
        <dbReference type="ARBA" id="ARBA00022768"/>
    </source>
</evidence>
<dbReference type="InterPro" id="IPR041095">
    <property type="entry name" value="EFG_II"/>
</dbReference>
<dbReference type="PANTHER" id="PTHR43261:SF1">
    <property type="entry name" value="RIBOSOME-RELEASING FACTOR 2, MITOCHONDRIAL"/>
    <property type="match status" value="1"/>
</dbReference>
<dbReference type="PANTHER" id="PTHR43261">
    <property type="entry name" value="TRANSLATION ELONGATION FACTOR G-RELATED"/>
    <property type="match status" value="1"/>
</dbReference>
<dbReference type="AlphaFoldDB" id="A0A178ILH7"/>
<evidence type="ECO:0000256" key="5">
    <source>
        <dbReference type="ARBA" id="ARBA00022917"/>
    </source>
</evidence>
<evidence type="ECO:0000313" key="10">
    <source>
        <dbReference type="EMBL" id="OAM90157.1"/>
    </source>
</evidence>
<dbReference type="CDD" id="cd04088">
    <property type="entry name" value="EFG_mtEFG_II"/>
    <property type="match status" value="1"/>
</dbReference>
<comment type="function">
    <text evidence="7 8">Catalyzes the GTP-dependent ribosomal translocation step during translation elongation. During this step, the ribosome changes from the pre-translocational (PRE) to the post-translocational (POST) state as the newly formed A-site-bound peptidyl-tRNA and P-site-bound deacylated tRNA move to the P and E sites, respectively. Catalyzes the coordinated movement of the two tRNA molecules, the mRNA and conformational changes in the ribosome.</text>
</comment>
<keyword evidence="8" id="KW-0963">Cytoplasm</keyword>
<dbReference type="InterPro" id="IPR000795">
    <property type="entry name" value="T_Tr_GTP-bd_dom"/>
</dbReference>
<dbReference type="GO" id="GO:0005525">
    <property type="term" value="F:GTP binding"/>
    <property type="evidence" value="ECO:0007669"/>
    <property type="project" value="UniProtKB-UniRule"/>
</dbReference>
<keyword evidence="3 8" id="KW-0547">Nucleotide-binding</keyword>
<dbReference type="CDD" id="cd01434">
    <property type="entry name" value="EFG_mtEFG1_IV"/>
    <property type="match status" value="1"/>
</dbReference>
<comment type="caution">
    <text evidence="10">The sequence shown here is derived from an EMBL/GenBank/DDBJ whole genome shotgun (WGS) entry which is preliminary data.</text>
</comment>
<dbReference type="InterPro" id="IPR027417">
    <property type="entry name" value="P-loop_NTPase"/>
</dbReference>
<dbReference type="FunFam" id="3.30.70.240:FF:000001">
    <property type="entry name" value="Elongation factor G"/>
    <property type="match status" value="1"/>
</dbReference>
<dbReference type="Pfam" id="PF00679">
    <property type="entry name" value="EFG_C"/>
    <property type="match status" value="1"/>
</dbReference>
<feature type="binding site" evidence="8">
    <location>
        <begin position="115"/>
        <end position="119"/>
    </location>
    <ligand>
        <name>GTP</name>
        <dbReference type="ChEBI" id="CHEBI:37565"/>
    </ligand>
</feature>
<dbReference type="Pfam" id="PF14492">
    <property type="entry name" value="EFG_III"/>
    <property type="match status" value="1"/>
</dbReference>
<gene>
    <name evidence="8 10" type="primary">fusA</name>
    <name evidence="10" type="ORF">AW736_10305</name>
</gene>
<evidence type="ECO:0000256" key="3">
    <source>
        <dbReference type="ARBA" id="ARBA00022741"/>
    </source>
</evidence>
<comment type="subcellular location">
    <subcellularLocation>
        <location evidence="8">Cytoplasm</location>
    </subcellularLocation>
</comment>
<dbReference type="InterPro" id="IPR005517">
    <property type="entry name" value="Transl_elong_EFG/EF2_IV"/>
</dbReference>
<dbReference type="GO" id="GO:0032790">
    <property type="term" value="P:ribosome disassembly"/>
    <property type="evidence" value="ECO:0007669"/>
    <property type="project" value="TreeGrafter"/>
</dbReference>
<keyword evidence="6 8" id="KW-0342">GTP-binding</keyword>
<reference evidence="10 11" key="1">
    <citation type="submission" date="2016-01" db="EMBL/GenBank/DDBJ databases">
        <title>High potential of lignocellulose degradation of a new Verrucomicrobia species.</title>
        <authorList>
            <person name="Wang Y."/>
            <person name="Shi Y."/>
            <person name="Qiu Z."/>
            <person name="Liu S."/>
            <person name="Yang H."/>
        </authorList>
    </citation>
    <scope>NUCLEOTIDE SEQUENCE [LARGE SCALE GENOMIC DNA]</scope>
    <source>
        <strain evidence="10 11">TSB47</strain>
    </source>
</reference>
<evidence type="ECO:0000256" key="8">
    <source>
        <dbReference type="HAMAP-Rule" id="MF_00054"/>
    </source>
</evidence>
<feature type="binding site" evidence="8">
    <location>
        <begin position="42"/>
        <end position="49"/>
    </location>
    <ligand>
        <name>GTP</name>
        <dbReference type="ChEBI" id="CHEBI:37565"/>
    </ligand>
</feature>
<dbReference type="InterPro" id="IPR035647">
    <property type="entry name" value="EFG_III/V"/>
</dbReference>
<dbReference type="GO" id="GO:0003746">
    <property type="term" value="F:translation elongation factor activity"/>
    <property type="evidence" value="ECO:0007669"/>
    <property type="project" value="UniProtKB-UniRule"/>
</dbReference>
<keyword evidence="4 8" id="KW-0251">Elongation factor</keyword>
<dbReference type="SUPFAM" id="SSF52540">
    <property type="entry name" value="P-loop containing nucleoside triphosphate hydrolases"/>
    <property type="match status" value="1"/>
</dbReference>
<dbReference type="NCBIfam" id="NF009381">
    <property type="entry name" value="PRK12740.1-5"/>
    <property type="match status" value="1"/>
</dbReference>
<dbReference type="CDD" id="cd01886">
    <property type="entry name" value="EF-G"/>
    <property type="match status" value="1"/>
</dbReference>
<dbReference type="PROSITE" id="PS00301">
    <property type="entry name" value="G_TR_1"/>
    <property type="match status" value="1"/>
</dbReference>
<evidence type="ECO:0000313" key="11">
    <source>
        <dbReference type="Proteomes" id="UP000078486"/>
    </source>
</evidence>
<dbReference type="FunFam" id="3.40.50.300:FF:000029">
    <property type="entry name" value="Elongation factor G"/>
    <property type="match status" value="1"/>
</dbReference>
<dbReference type="HAMAP" id="MF_00054_B">
    <property type="entry name" value="EF_G_EF_2_B"/>
    <property type="match status" value="1"/>
</dbReference>
<feature type="domain" description="Tr-type G" evidence="9">
    <location>
        <begin position="33"/>
        <end position="322"/>
    </location>
</feature>
<dbReference type="STRING" id="1184151.AW736_10305"/>
<accession>A0A178ILH7</accession>
<evidence type="ECO:0000256" key="7">
    <source>
        <dbReference type="ARBA" id="ARBA00024731"/>
    </source>
</evidence>
<dbReference type="InterPro" id="IPR000640">
    <property type="entry name" value="EFG_V-like"/>
</dbReference>
<dbReference type="NCBIfam" id="TIGR00484">
    <property type="entry name" value="EF-G"/>
    <property type="match status" value="1"/>
</dbReference>
<name>A0A178ILH7_9BACT</name>
<dbReference type="InterPro" id="IPR020568">
    <property type="entry name" value="Ribosomal_Su5_D2-typ_SF"/>
</dbReference>
<proteinExistence type="inferred from homology"/>
<dbReference type="Gene3D" id="3.30.230.10">
    <property type="match status" value="1"/>
</dbReference>
<evidence type="ECO:0000259" key="9">
    <source>
        <dbReference type="PROSITE" id="PS51722"/>
    </source>
</evidence>
<organism evidence="10 11">
    <name type="scientific">Termitidicoccus mucosus</name>
    <dbReference type="NCBI Taxonomy" id="1184151"/>
    <lineage>
        <taxon>Bacteria</taxon>
        <taxon>Pseudomonadati</taxon>
        <taxon>Verrucomicrobiota</taxon>
        <taxon>Opitutia</taxon>
        <taxon>Opitutales</taxon>
        <taxon>Opitutaceae</taxon>
        <taxon>Termitidicoccus</taxon>
    </lineage>
</organism>
<dbReference type="InterPro" id="IPR014721">
    <property type="entry name" value="Ribsml_uS5_D2-typ_fold_subgr"/>
</dbReference>
<dbReference type="InterPro" id="IPR009000">
    <property type="entry name" value="Transl_B-barrel_sf"/>
</dbReference>
<dbReference type="SMART" id="SM00838">
    <property type="entry name" value="EFG_C"/>
    <property type="match status" value="1"/>
</dbReference>
<evidence type="ECO:0000256" key="6">
    <source>
        <dbReference type="ARBA" id="ARBA00023134"/>
    </source>
</evidence>
<dbReference type="GO" id="GO:0005737">
    <property type="term" value="C:cytoplasm"/>
    <property type="evidence" value="ECO:0007669"/>
    <property type="project" value="UniProtKB-SubCell"/>
</dbReference>
<dbReference type="Gene3D" id="3.30.70.870">
    <property type="entry name" value="Elongation Factor G (Translational Gtpase), domain 3"/>
    <property type="match status" value="1"/>
</dbReference>
<dbReference type="OrthoDB" id="9804431at2"/>
<dbReference type="Gene3D" id="3.30.70.240">
    <property type="match status" value="1"/>
</dbReference>
<dbReference type="InterPro" id="IPR009022">
    <property type="entry name" value="EFG_III"/>
</dbReference>
<dbReference type="EMBL" id="LRRQ01000075">
    <property type="protein sequence ID" value="OAM90157.1"/>
    <property type="molecule type" value="Genomic_DNA"/>
</dbReference>
<dbReference type="InterPro" id="IPR004161">
    <property type="entry name" value="EFTu-like_2"/>
</dbReference>
<dbReference type="Pfam" id="PF00009">
    <property type="entry name" value="GTP_EFTU"/>
    <property type="match status" value="1"/>
</dbReference>
<sequence>MSSSIENSTKIIVVTEKSKTSPVNAKDRGAPLEWTRNIGIAAHIDAGKTTTSERILFYSGSIHKIGEVHEGTAVTDWMEQERERGITITAAAISCAWDASWGPWKGIRTHINVIDTPGHVDFTAEVERSMRVLDGAVAVFCAVAGVQPQSETVWRQANKYGVPRVAFVNKMDRVGADFFRAVREMREKLGANAHPLFLPIGKEESFSGVIDLVQNVAYHFEDDGGKDDPLGLHPTTHEIPDELKEQAREYREKLIEAVSDFDDVVAEKYLGGEEITVDELMLGVRKATISLKFVGTIPGSALKNKGVQRLLDCVVNYLPNPLEVATIKGQDSDGKEVSVVVDDNAKVAGLAFKLWTDPFVGRLVFFRVYTGALRKGTSLYNPRTRRSERVSRLVRMRANDREEIDVAYSGDICALVGVKEVITGDTLCNEDYDVRLEPPSFPEPVISMSVEPNSKGDQEKMGIALQRLVAEDPTLKVKTDSDTGQTILSGMGELHLDIIVDRMKREFKVEATVGKPQIAYRETILAPAEGEGKFIRQSGGKGQYGHCVIKIEPNEKGKGIEVINEIVGGVIPKEFIKPTTDGIMEACNNGVVAGYPVVDVIARIVDGSFHEVDSSELAFKMAGIFGFKEAMKKASPILLEPIMAVEVTTPEDYQGDLMGDINRRRGTIQGIENKNNAAIVNANVPLEMLFGYVTDIRSLSKGRASASITPSHFEQVPNSILQKIVETASKAPART</sequence>
<dbReference type="InterPro" id="IPR004540">
    <property type="entry name" value="Transl_elong_EFG/EF2"/>
</dbReference>
<dbReference type="RefSeq" id="WP_068770185.1">
    <property type="nucleotide sequence ID" value="NZ_CP109796.1"/>
</dbReference>
<dbReference type="InterPro" id="IPR047872">
    <property type="entry name" value="EFG_IV"/>
</dbReference>
<dbReference type="CDD" id="cd03713">
    <property type="entry name" value="EFG_mtEFG_C"/>
    <property type="match status" value="1"/>
</dbReference>
<keyword evidence="5 8" id="KW-0648">Protein biosynthesis</keyword>
<dbReference type="SUPFAM" id="SSF54980">
    <property type="entry name" value="EF-G C-terminal domain-like"/>
    <property type="match status" value="2"/>
</dbReference>